<dbReference type="SUPFAM" id="SSF55486">
    <property type="entry name" value="Metalloproteases ('zincins'), catalytic domain"/>
    <property type="match status" value="1"/>
</dbReference>
<dbReference type="Pfam" id="PF13688">
    <property type="entry name" value="Reprolysin_5"/>
    <property type="match status" value="1"/>
</dbReference>
<dbReference type="Gene3D" id="3.40.390.10">
    <property type="entry name" value="Collagenase (Catalytic Domain)"/>
    <property type="match status" value="1"/>
</dbReference>
<dbReference type="EMBL" id="BSSQ01000006">
    <property type="protein sequence ID" value="GLX67389.1"/>
    <property type="molecule type" value="Genomic_DNA"/>
</dbReference>
<sequence length="198" mass="21535">MALPLLTVDVYALFTKNAKLGSSVAERQKRFQADLDNANRVWKTGFINNGSVQCNIQFVNAGIYNYSDTKTINSETIPYPPFPGDVNSLINQFRARSGIKKRAIFVVYVSGNKFKSGDIGLGGYQFIGSDYWGKVALTNLAADNINKFTFAHEAGHVFGLGHSGLSNNIMNAPVTSSSPLVTTSQCTTARKSKVIRGN</sequence>
<organism evidence="1 2">
    <name type="scientific">Paenibacillus glycanilyticus</name>
    <dbReference type="NCBI Taxonomy" id="126569"/>
    <lineage>
        <taxon>Bacteria</taxon>
        <taxon>Bacillati</taxon>
        <taxon>Bacillota</taxon>
        <taxon>Bacilli</taxon>
        <taxon>Bacillales</taxon>
        <taxon>Paenibacillaceae</taxon>
        <taxon>Paenibacillus</taxon>
    </lineage>
</organism>
<comment type="caution">
    <text evidence="1">The sequence shown here is derived from an EMBL/GenBank/DDBJ whole genome shotgun (WGS) entry which is preliminary data.</text>
</comment>
<name>A0ABQ6G8X1_9BACL</name>
<keyword evidence="2" id="KW-1185">Reference proteome</keyword>
<accession>A0ABQ6G8X1</accession>
<dbReference type="RefSeq" id="WP_284238132.1">
    <property type="nucleotide sequence ID" value="NZ_BSSQ01000006.1"/>
</dbReference>
<dbReference type="Proteomes" id="UP001157114">
    <property type="component" value="Unassembled WGS sequence"/>
</dbReference>
<proteinExistence type="predicted"/>
<evidence type="ECO:0000313" key="2">
    <source>
        <dbReference type="Proteomes" id="UP001157114"/>
    </source>
</evidence>
<evidence type="ECO:0008006" key="3">
    <source>
        <dbReference type="Google" id="ProtNLM"/>
    </source>
</evidence>
<reference evidence="1 2" key="1">
    <citation type="submission" date="2023-03" db="EMBL/GenBank/DDBJ databases">
        <title>Draft genome sequence of the bacteria which degrade cell wall of Tricholomamatutake.</title>
        <authorList>
            <person name="Konishi Y."/>
            <person name="Fukuta Y."/>
            <person name="Shirasaka N."/>
        </authorList>
    </citation>
    <scope>NUCLEOTIDE SEQUENCE [LARGE SCALE GENOMIC DNA]</scope>
    <source>
        <strain evidence="2">mu1</strain>
    </source>
</reference>
<dbReference type="InterPro" id="IPR024079">
    <property type="entry name" value="MetalloPept_cat_dom_sf"/>
</dbReference>
<evidence type="ECO:0000313" key="1">
    <source>
        <dbReference type="EMBL" id="GLX67389.1"/>
    </source>
</evidence>
<gene>
    <name evidence="1" type="ORF">MU1_17340</name>
</gene>
<protein>
    <recommendedName>
        <fullName evidence="3">Peptidase M10 metallopeptidase domain-containing protein</fullName>
    </recommendedName>
</protein>